<organism evidence="8 9">
    <name type="scientific">Solirubrobacter ginsenosidimutans</name>
    <dbReference type="NCBI Taxonomy" id="490573"/>
    <lineage>
        <taxon>Bacteria</taxon>
        <taxon>Bacillati</taxon>
        <taxon>Actinomycetota</taxon>
        <taxon>Thermoleophilia</taxon>
        <taxon>Solirubrobacterales</taxon>
        <taxon>Solirubrobacteraceae</taxon>
        <taxon>Solirubrobacter</taxon>
    </lineage>
</organism>
<feature type="active site" description="Charge relay system" evidence="5">
    <location>
        <position position="159"/>
    </location>
</feature>
<dbReference type="GO" id="GO:0004252">
    <property type="term" value="F:serine-type endopeptidase activity"/>
    <property type="evidence" value="ECO:0007669"/>
    <property type="project" value="UniProtKB-UniRule"/>
</dbReference>
<accession>A0A9X3MZR8</accession>
<dbReference type="GO" id="GO:0006508">
    <property type="term" value="P:proteolysis"/>
    <property type="evidence" value="ECO:0007669"/>
    <property type="project" value="UniProtKB-KW"/>
</dbReference>
<keyword evidence="2 5" id="KW-0645">Protease</keyword>
<dbReference type="InterPro" id="IPR015500">
    <property type="entry name" value="Peptidase_S8_subtilisin-rel"/>
</dbReference>
<dbReference type="InterPro" id="IPR023828">
    <property type="entry name" value="Peptidase_S8_Ser-AS"/>
</dbReference>
<dbReference type="PROSITE" id="PS00138">
    <property type="entry name" value="SUBTILASE_SER"/>
    <property type="match status" value="1"/>
</dbReference>
<dbReference type="InterPro" id="IPR022398">
    <property type="entry name" value="Peptidase_S8_His-AS"/>
</dbReference>
<dbReference type="InterPro" id="IPR050131">
    <property type="entry name" value="Peptidase_S8_subtilisin-like"/>
</dbReference>
<proteinExistence type="inferred from homology"/>
<dbReference type="PANTHER" id="PTHR43806">
    <property type="entry name" value="PEPTIDASE S8"/>
    <property type="match status" value="1"/>
</dbReference>
<evidence type="ECO:0000259" key="7">
    <source>
        <dbReference type="Pfam" id="PF00082"/>
    </source>
</evidence>
<evidence type="ECO:0000256" key="6">
    <source>
        <dbReference type="SAM" id="SignalP"/>
    </source>
</evidence>
<feature type="active site" description="Charge relay system" evidence="5">
    <location>
        <position position="184"/>
    </location>
</feature>
<evidence type="ECO:0000313" key="9">
    <source>
        <dbReference type="Proteomes" id="UP001149140"/>
    </source>
</evidence>
<keyword evidence="6" id="KW-0732">Signal</keyword>
<dbReference type="PROSITE" id="PS51892">
    <property type="entry name" value="SUBTILASE"/>
    <property type="match status" value="1"/>
</dbReference>
<dbReference type="PROSITE" id="PS00137">
    <property type="entry name" value="SUBTILASE_HIS"/>
    <property type="match status" value="1"/>
</dbReference>
<dbReference type="Pfam" id="PF00082">
    <property type="entry name" value="Peptidase_S8"/>
    <property type="match status" value="1"/>
</dbReference>
<dbReference type="InterPro" id="IPR036852">
    <property type="entry name" value="Peptidase_S8/S53_dom_sf"/>
</dbReference>
<feature type="signal peptide" evidence="6">
    <location>
        <begin position="1"/>
        <end position="26"/>
    </location>
</feature>
<dbReference type="SUPFAM" id="SSF52743">
    <property type="entry name" value="Subtilisin-like"/>
    <property type="match status" value="1"/>
</dbReference>
<dbReference type="PANTHER" id="PTHR43806:SF11">
    <property type="entry name" value="CEREVISIN-RELATED"/>
    <property type="match status" value="1"/>
</dbReference>
<reference evidence="8" key="1">
    <citation type="submission" date="2022-10" db="EMBL/GenBank/DDBJ databases">
        <title>The WGS of Solirubrobacter ginsenosidimutans DSM 21036.</title>
        <authorList>
            <person name="Jiang Z."/>
        </authorList>
    </citation>
    <scope>NUCLEOTIDE SEQUENCE</scope>
    <source>
        <strain evidence="8">DSM 21036</strain>
    </source>
</reference>
<comment type="similarity">
    <text evidence="1 5">Belongs to the peptidase S8 family.</text>
</comment>
<evidence type="ECO:0000313" key="8">
    <source>
        <dbReference type="EMBL" id="MDA0165834.1"/>
    </source>
</evidence>
<dbReference type="AlphaFoldDB" id="A0A9X3MZR8"/>
<feature type="chain" id="PRO_5040983159" evidence="6">
    <location>
        <begin position="27"/>
        <end position="551"/>
    </location>
</feature>
<sequence>MLPRPITFAVALAAPVLALFATPALAWSPRSAPPGMTAPHALPGKGAAAARAETARWLVGTRLTPDTRAIADRYGAQLLSPRGTYVVPRAQARAFAGALKRSSAYRFSEPDTLVRSLQEPPPPPPPYDEFAATDWRGFLLGSSLVPPPVTSAPLTAVIDSAVDTTHPDLQGIRVIGDPAVSDLHGTAVASTITGQANGVGMVGVFPGTPLLSIGSGLATSDLIKAISMAVENKAKIINMSWGGPSPNFAMFVEIAYAVSQGVLPVAAAGNDRDTALPDGTTNPVVFPAAFPHVLSVSAIGPSGKSSDFSTANGAVDVSAPGESVLTAVPVAFDTTDGVQDGYMRLDGTSFASPIVAGVAAWLETLRPELSGREVGDILRYSATDVGETGYDSDTGYGMVNLAAAIAQPRPASDGIEVNDDIEWTDGKRFDKPDPYLYRGFTRRGVATGAVDTWKDPADVFRIQMPRRSRFKVTLRTARGTDPDLGVYSSKGTSIYKRRGLVGLSTKGESKTETLSFTNSSSQKATAYVVIYAPSTKADRYDAEYALTVEKR</sequence>
<gene>
    <name evidence="8" type="ORF">OM076_36545</name>
</gene>
<keyword evidence="4 5" id="KW-0720">Serine protease</keyword>
<keyword evidence="3 5" id="KW-0378">Hydrolase</keyword>
<dbReference type="Gene3D" id="2.60.120.380">
    <property type="match status" value="1"/>
</dbReference>
<dbReference type="EMBL" id="JAPDOD010000053">
    <property type="protein sequence ID" value="MDA0165834.1"/>
    <property type="molecule type" value="Genomic_DNA"/>
</dbReference>
<dbReference type="Gene3D" id="3.40.50.200">
    <property type="entry name" value="Peptidase S8/S53 domain"/>
    <property type="match status" value="1"/>
</dbReference>
<evidence type="ECO:0000256" key="2">
    <source>
        <dbReference type="ARBA" id="ARBA00022670"/>
    </source>
</evidence>
<dbReference type="PRINTS" id="PR00723">
    <property type="entry name" value="SUBTILISIN"/>
</dbReference>
<dbReference type="RefSeq" id="WP_270045096.1">
    <property type="nucleotide sequence ID" value="NZ_JAPDOD010000053.1"/>
</dbReference>
<comment type="caution">
    <text evidence="8">The sequence shown here is derived from an EMBL/GenBank/DDBJ whole genome shotgun (WGS) entry which is preliminary data.</text>
</comment>
<feature type="active site" description="Charge relay system" evidence="5">
    <location>
        <position position="349"/>
    </location>
</feature>
<dbReference type="Proteomes" id="UP001149140">
    <property type="component" value="Unassembled WGS sequence"/>
</dbReference>
<keyword evidence="9" id="KW-1185">Reference proteome</keyword>
<evidence type="ECO:0000256" key="1">
    <source>
        <dbReference type="ARBA" id="ARBA00011073"/>
    </source>
</evidence>
<evidence type="ECO:0000256" key="3">
    <source>
        <dbReference type="ARBA" id="ARBA00022801"/>
    </source>
</evidence>
<protein>
    <submittedName>
        <fullName evidence="8">S8 family serine peptidase</fullName>
    </submittedName>
</protein>
<evidence type="ECO:0000256" key="5">
    <source>
        <dbReference type="PROSITE-ProRule" id="PRU01240"/>
    </source>
</evidence>
<feature type="domain" description="Peptidase S8/S53" evidence="7">
    <location>
        <begin position="155"/>
        <end position="397"/>
    </location>
</feature>
<name>A0A9X3MZR8_9ACTN</name>
<dbReference type="InterPro" id="IPR000209">
    <property type="entry name" value="Peptidase_S8/S53_dom"/>
</dbReference>
<evidence type="ECO:0000256" key="4">
    <source>
        <dbReference type="ARBA" id="ARBA00022825"/>
    </source>
</evidence>